<dbReference type="Pfam" id="PF01390">
    <property type="entry name" value="SEA"/>
    <property type="match status" value="2"/>
</dbReference>
<dbReference type="PROSITE" id="PS50024">
    <property type="entry name" value="SEA"/>
    <property type="match status" value="2"/>
</dbReference>
<dbReference type="AlphaFoldDB" id="A0AAD7T8P6"/>
<keyword evidence="1" id="KW-1133">Transmembrane helix</keyword>
<name>A0AAD7T8P6_9TELE</name>
<feature type="transmembrane region" description="Helical" evidence="1">
    <location>
        <begin position="504"/>
        <end position="527"/>
    </location>
</feature>
<dbReference type="SUPFAM" id="SSF82671">
    <property type="entry name" value="SEA domain"/>
    <property type="match status" value="2"/>
</dbReference>
<keyword evidence="1" id="KW-0812">Transmembrane</keyword>
<reference evidence="3" key="1">
    <citation type="journal article" date="2023" name="Science">
        <title>Genome structures resolve the early diversification of teleost fishes.</title>
        <authorList>
            <person name="Parey E."/>
            <person name="Louis A."/>
            <person name="Montfort J."/>
            <person name="Bouchez O."/>
            <person name="Roques C."/>
            <person name="Iampietro C."/>
            <person name="Lluch J."/>
            <person name="Castinel A."/>
            <person name="Donnadieu C."/>
            <person name="Desvignes T."/>
            <person name="Floi Bucao C."/>
            <person name="Jouanno E."/>
            <person name="Wen M."/>
            <person name="Mejri S."/>
            <person name="Dirks R."/>
            <person name="Jansen H."/>
            <person name="Henkel C."/>
            <person name="Chen W.J."/>
            <person name="Zahm M."/>
            <person name="Cabau C."/>
            <person name="Klopp C."/>
            <person name="Thompson A.W."/>
            <person name="Robinson-Rechavi M."/>
            <person name="Braasch I."/>
            <person name="Lecointre G."/>
            <person name="Bobe J."/>
            <person name="Postlethwait J.H."/>
            <person name="Berthelot C."/>
            <person name="Roest Crollius H."/>
            <person name="Guiguen Y."/>
        </authorList>
    </citation>
    <scope>NUCLEOTIDE SEQUENCE</scope>
    <source>
        <strain evidence="3">NC1722</strain>
    </source>
</reference>
<feature type="domain" description="SEA" evidence="2">
    <location>
        <begin position="166"/>
        <end position="281"/>
    </location>
</feature>
<protein>
    <recommendedName>
        <fullName evidence="2">SEA domain-containing protein</fullName>
    </recommendedName>
</protein>
<keyword evidence="4" id="KW-1185">Reference proteome</keyword>
<evidence type="ECO:0000313" key="4">
    <source>
        <dbReference type="Proteomes" id="UP001221898"/>
    </source>
</evidence>
<comment type="caution">
    <text evidence="3">The sequence shown here is derived from an EMBL/GenBank/DDBJ whole genome shotgun (WGS) entry which is preliminary data.</text>
</comment>
<dbReference type="InterPro" id="IPR000082">
    <property type="entry name" value="SEA_dom"/>
</dbReference>
<evidence type="ECO:0000256" key="1">
    <source>
        <dbReference type="SAM" id="Phobius"/>
    </source>
</evidence>
<organism evidence="3 4">
    <name type="scientific">Aldrovandia affinis</name>
    <dbReference type="NCBI Taxonomy" id="143900"/>
    <lineage>
        <taxon>Eukaryota</taxon>
        <taxon>Metazoa</taxon>
        <taxon>Chordata</taxon>
        <taxon>Craniata</taxon>
        <taxon>Vertebrata</taxon>
        <taxon>Euteleostomi</taxon>
        <taxon>Actinopterygii</taxon>
        <taxon>Neopterygii</taxon>
        <taxon>Teleostei</taxon>
        <taxon>Notacanthiformes</taxon>
        <taxon>Halosauridae</taxon>
        <taxon>Aldrovandia</taxon>
    </lineage>
</organism>
<dbReference type="EMBL" id="JAINUG010000006">
    <property type="protein sequence ID" value="KAJ8416484.1"/>
    <property type="molecule type" value="Genomic_DNA"/>
</dbReference>
<dbReference type="Proteomes" id="UP001221898">
    <property type="component" value="Unassembled WGS sequence"/>
</dbReference>
<accession>A0AAD7T8P6</accession>
<dbReference type="Gene3D" id="3.30.70.960">
    <property type="entry name" value="SEA domain"/>
    <property type="match status" value="2"/>
</dbReference>
<sequence length="555" mass="60956">MTTISSTTRLDKNTLTLPHSLYTVKPTIVSLATISTVRTDSQTTKPSSTSLKISAGTTLQILSNTPLSITHPTTSTMLKMNSHITNAQMVTTKLHPTNISTTTTTQLNTIIEPTTKIAVTMPNTVGTESNSSTTFQQSSTFLSLHETGTELNQTTMTVTSAAANLKIKTILLQFSLQEEFTSDLLDQHSEKYIQLAKNITTEINKIYSKAFSIIFFGSIVKGFRKGSVATDTDLLFKEKVSENESVSPSEVLKILQNFVSNYNSFPLNIIPTSIHVFEEMLVSVNLSLVLSFSPSLNDSFSPYYREISSSLHHWLETVFSKFYGNESVSSLTKFRNIDGWVGVTIGLKYNVERRTADAILTAAVLSSQCPFLYLKHVLSVNGFQAPVDFFPLTLRITSLSFTEDLVDRGSDIFLLYSTVIRTSVTKLYKDKEGFSDVYVTKMTSGSVIVELVIIFEKMGISSSSVSQVLQSGLPQLELSGLTADPNSLQTELQPLTSPRPFPGYAVAIIVMCGFAIILFPIAVVAGCKTGMWEKLKRSFSSSSQHYNIAAAHNAI</sequence>
<evidence type="ECO:0000313" key="3">
    <source>
        <dbReference type="EMBL" id="KAJ8416484.1"/>
    </source>
</evidence>
<dbReference type="InterPro" id="IPR036364">
    <property type="entry name" value="SEA_dom_sf"/>
</dbReference>
<gene>
    <name evidence="3" type="ORF">AAFF_G00357720</name>
</gene>
<dbReference type="SMART" id="SM00200">
    <property type="entry name" value="SEA"/>
    <property type="match status" value="2"/>
</dbReference>
<keyword evidence="1" id="KW-0472">Membrane</keyword>
<evidence type="ECO:0000259" key="2">
    <source>
        <dbReference type="PROSITE" id="PS50024"/>
    </source>
</evidence>
<feature type="domain" description="SEA" evidence="2">
    <location>
        <begin position="386"/>
        <end position="495"/>
    </location>
</feature>
<proteinExistence type="predicted"/>